<protein>
    <submittedName>
        <fullName evidence="2">Uncharacterized protein</fullName>
    </submittedName>
</protein>
<keyword evidence="1" id="KW-0472">Membrane</keyword>
<reference evidence="2 3" key="1">
    <citation type="submission" date="2014-02" db="EMBL/GenBank/DDBJ databases">
        <authorList>
            <person name="Genoscope - CEA"/>
        </authorList>
    </citation>
    <scope>NUCLEOTIDE SEQUENCE [LARGE SCALE GENOMIC DNA]</scope>
    <source>
        <strain evidence="2 3">PCC 8005</strain>
    </source>
</reference>
<dbReference type="AlphaFoldDB" id="A0A9P1KE97"/>
<proteinExistence type="predicted"/>
<dbReference type="Proteomes" id="UP000032946">
    <property type="component" value="Chromosome"/>
</dbReference>
<keyword evidence="1" id="KW-1133">Transmembrane helix</keyword>
<name>A0A9P1KE97_9CYAN</name>
<feature type="transmembrane region" description="Helical" evidence="1">
    <location>
        <begin position="51"/>
        <end position="74"/>
    </location>
</feature>
<dbReference type="RefSeq" id="WP_008049197.1">
    <property type="nucleotide sequence ID" value="NZ_FO818640.1"/>
</dbReference>
<keyword evidence="3" id="KW-1185">Reference proteome</keyword>
<dbReference type="EMBL" id="FO818640">
    <property type="protein sequence ID" value="CDM93809.1"/>
    <property type="molecule type" value="Genomic_DNA"/>
</dbReference>
<organism evidence="2 3">
    <name type="scientific">Limnospira indica PCC 8005</name>
    <dbReference type="NCBI Taxonomy" id="376219"/>
    <lineage>
        <taxon>Bacteria</taxon>
        <taxon>Bacillati</taxon>
        <taxon>Cyanobacteriota</taxon>
        <taxon>Cyanophyceae</taxon>
        <taxon>Oscillatoriophycideae</taxon>
        <taxon>Oscillatoriales</taxon>
        <taxon>Sirenicapillariaceae</taxon>
        <taxon>Limnospira</taxon>
    </lineage>
</organism>
<keyword evidence="1" id="KW-0812">Transmembrane</keyword>
<accession>A0A9P1KE97</accession>
<evidence type="ECO:0000256" key="1">
    <source>
        <dbReference type="SAM" id="Phobius"/>
    </source>
</evidence>
<evidence type="ECO:0000313" key="2">
    <source>
        <dbReference type="EMBL" id="CDM93809.1"/>
    </source>
</evidence>
<sequence length="79" mass="8843">MGKRTYIKDKKLLNTTLKKDIKWTPTKIILAALGFLIPYGGFVYYSTSISMIFAGLLIAGPVIAGAIYGFIYFVNRDLF</sequence>
<feature type="transmembrane region" description="Helical" evidence="1">
    <location>
        <begin position="28"/>
        <end position="45"/>
    </location>
</feature>
<evidence type="ECO:0000313" key="3">
    <source>
        <dbReference type="Proteomes" id="UP000032946"/>
    </source>
</evidence>
<gene>
    <name evidence="2" type="ORF">ARTHRO_11482</name>
</gene>